<protein>
    <submittedName>
        <fullName evidence="2">Uncharacterized protein</fullName>
    </submittedName>
</protein>
<feature type="compositionally biased region" description="Polar residues" evidence="1">
    <location>
        <begin position="237"/>
        <end position="263"/>
    </location>
</feature>
<accession>A0A9P8I2C9</accession>
<proteinExistence type="predicted"/>
<evidence type="ECO:0000256" key="1">
    <source>
        <dbReference type="SAM" id="MobiDB-lite"/>
    </source>
</evidence>
<evidence type="ECO:0000313" key="2">
    <source>
        <dbReference type="EMBL" id="KAH0532232.1"/>
    </source>
</evidence>
<gene>
    <name evidence="2" type="ORF">TsFJ059_000954</name>
</gene>
<evidence type="ECO:0000313" key="3">
    <source>
        <dbReference type="Proteomes" id="UP000826573"/>
    </source>
</evidence>
<feature type="compositionally biased region" description="Polar residues" evidence="1">
    <location>
        <begin position="178"/>
        <end position="194"/>
    </location>
</feature>
<dbReference type="EMBL" id="JAIMJC010000001">
    <property type="protein sequence ID" value="KAH0532232.1"/>
    <property type="molecule type" value="Genomic_DNA"/>
</dbReference>
<feature type="compositionally biased region" description="Polar residues" evidence="1">
    <location>
        <begin position="111"/>
        <end position="126"/>
    </location>
</feature>
<comment type="caution">
    <text evidence="2">The sequence shown here is derived from an EMBL/GenBank/DDBJ whole genome shotgun (WGS) entry which is preliminary data.</text>
</comment>
<keyword evidence="3" id="KW-1185">Reference proteome</keyword>
<feature type="region of interest" description="Disordered" evidence="1">
    <location>
        <begin position="80"/>
        <end position="99"/>
    </location>
</feature>
<name>A0A9P8I2C9_9HYPO</name>
<dbReference type="Proteomes" id="UP000826573">
    <property type="component" value="Unassembled WGS sequence"/>
</dbReference>
<reference evidence="2 3" key="1">
    <citation type="submission" date="2021-08" db="EMBL/GenBank/DDBJ databases">
        <title>The highly contiguous genome resource for Trichoderma semiorbis FJ059, a fungal antagonistic to plant pathogens.</title>
        <authorList>
            <person name="Liu T."/>
        </authorList>
    </citation>
    <scope>NUCLEOTIDE SEQUENCE [LARGE SCALE GENOMIC DNA]</scope>
    <source>
        <strain evidence="2 3">FJ059</strain>
    </source>
</reference>
<organism evidence="2 3">
    <name type="scientific">Trichoderma semiorbis</name>
    <dbReference type="NCBI Taxonomy" id="1491008"/>
    <lineage>
        <taxon>Eukaryota</taxon>
        <taxon>Fungi</taxon>
        <taxon>Dikarya</taxon>
        <taxon>Ascomycota</taxon>
        <taxon>Pezizomycotina</taxon>
        <taxon>Sordariomycetes</taxon>
        <taxon>Hypocreomycetidae</taxon>
        <taxon>Hypocreales</taxon>
        <taxon>Hypocreaceae</taxon>
        <taxon>Trichoderma</taxon>
    </lineage>
</organism>
<feature type="compositionally biased region" description="Pro residues" evidence="1">
    <location>
        <begin position="86"/>
        <end position="98"/>
    </location>
</feature>
<feature type="region of interest" description="Disordered" evidence="1">
    <location>
        <begin position="111"/>
        <end position="263"/>
    </location>
</feature>
<sequence>MTLTQYIFTAFSFLRPWPSSDEALGTIPRTYRYVVDTWIRRPVAPLISVTLLAALTLRLVRMAYFLPPKVSDAALKQHGAASAPLAPHPPAPQAPAPPALEEQQHNLTGVHQHPTTGAQQHTLTSEQTERRRSVSLGGWMKNMFPSQRPERGGTSREQGYWEQMDQQGRTRPRRRMTDSQYSVGDVSVDSSHITRWNVPKDVSRDQPSDLPEQPLSVVPATSKPSSPPKDVLPDRSWSWSPHNGSDDQISVTKGLQQKGNSLSDKICFNEREARLDGANDGA</sequence>
<dbReference type="AlphaFoldDB" id="A0A9P8I2C9"/>